<dbReference type="Proteomes" id="UP001596408">
    <property type="component" value="Unassembled WGS sequence"/>
</dbReference>
<reference evidence="2 3" key="1">
    <citation type="journal article" date="2019" name="Int. J. Syst. Evol. Microbiol.">
        <title>The Global Catalogue of Microorganisms (GCM) 10K type strain sequencing project: providing services to taxonomists for standard genome sequencing and annotation.</title>
        <authorList>
            <consortium name="The Broad Institute Genomics Platform"/>
            <consortium name="The Broad Institute Genome Sequencing Center for Infectious Disease"/>
            <person name="Wu L."/>
            <person name="Ma J."/>
        </authorList>
    </citation>
    <scope>NUCLEOTIDE SEQUENCE [LARGE SCALE GENOMIC DNA]</scope>
    <source>
        <strain evidence="2 3">YIM 94188</strain>
    </source>
</reference>
<gene>
    <name evidence="2" type="ORF">ACFQEV_00450</name>
</gene>
<organism evidence="2 3">
    <name type="scientific">Halopelagius fulvigenes</name>
    <dbReference type="NCBI Taxonomy" id="1198324"/>
    <lineage>
        <taxon>Archaea</taxon>
        <taxon>Methanobacteriati</taxon>
        <taxon>Methanobacteriota</taxon>
        <taxon>Stenosarchaea group</taxon>
        <taxon>Halobacteria</taxon>
        <taxon>Halobacteriales</taxon>
        <taxon>Haloferacaceae</taxon>
    </lineage>
</organism>
<name>A0ABD5TXA2_9EURY</name>
<feature type="region of interest" description="Disordered" evidence="1">
    <location>
        <begin position="1"/>
        <end position="27"/>
    </location>
</feature>
<evidence type="ECO:0000256" key="1">
    <source>
        <dbReference type="SAM" id="MobiDB-lite"/>
    </source>
</evidence>
<dbReference type="EMBL" id="JBHSXH010000002">
    <property type="protein sequence ID" value="MFC6823480.1"/>
    <property type="molecule type" value="Genomic_DNA"/>
</dbReference>
<dbReference type="AlphaFoldDB" id="A0ABD5TXA2"/>
<proteinExistence type="predicted"/>
<comment type="caution">
    <text evidence="2">The sequence shown here is derived from an EMBL/GenBank/DDBJ whole genome shotgun (WGS) entry which is preliminary data.</text>
</comment>
<accession>A0ABD5TXA2</accession>
<sequence length="164" mass="18047">MTTDTSLPDRTDFRTPHTARKHLTESDTSPAAVEELLRALRYDALCAWCLSPLRPSPACPTPDEQAGVTWVESGRRRYCDRETCGERASLDGPAPDRCRSKDELLKHYTNALDALATFYHLADHGFDVDAEAGEEAIWTACDERRSGEGVEVISEALAAALTPP</sequence>
<protein>
    <submittedName>
        <fullName evidence="2">Uncharacterized protein</fullName>
    </submittedName>
</protein>
<keyword evidence="3" id="KW-1185">Reference proteome</keyword>
<evidence type="ECO:0000313" key="2">
    <source>
        <dbReference type="EMBL" id="MFC6823480.1"/>
    </source>
</evidence>
<evidence type="ECO:0000313" key="3">
    <source>
        <dbReference type="Proteomes" id="UP001596408"/>
    </source>
</evidence>